<accession>A0AAU8GSS1</accession>
<protein>
    <submittedName>
        <fullName evidence="1">Uncharacterized protein</fullName>
    </submittedName>
</protein>
<dbReference type="EMBL" id="PP931175">
    <property type="protein sequence ID" value="XCH45319.1"/>
    <property type="molecule type" value="Genomic_DNA"/>
</dbReference>
<sequence length="54" mass="5883">MAHLGHGHHHDAVSAMRMIFRSCLLDPRGKLFATILKESGISEDDGEPILRGAS</sequence>
<name>A0AAU8GSS1_9VIRU</name>
<evidence type="ECO:0000313" key="1">
    <source>
        <dbReference type="EMBL" id="XCH45319.1"/>
    </source>
</evidence>
<reference evidence="1" key="1">
    <citation type="submission" date="2024-06" db="EMBL/GenBank/DDBJ databases">
        <authorList>
            <person name="Yerushalmy O."/>
            <person name="Alkalay-Oren S."/>
            <person name="Coppenhagn-Glazer S."/>
            <person name="Hazan R."/>
        </authorList>
    </citation>
    <scope>NUCLEOTIDE SEQUENCE</scope>
</reference>
<proteinExistence type="predicted"/>
<organism evidence="1">
    <name type="scientific">Pseudomonas phage PACT201</name>
    <dbReference type="NCBI Taxonomy" id="3230130"/>
    <lineage>
        <taxon>Viruses</taxon>
    </lineage>
</organism>